<comment type="caution">
    <text evidence="2">The sequence shown here is derived from an EMBL/GenBank/DDBJ whole genome shotgun (WGS) entry which is preliminary data.</text>
</comment>
<evidence type="ECO:0000313" key="2">
    <source>
        <dbReference type="EMBL" id="KAF3454109.1"/>
    </source>
</evidence>
<keyword evidence="3" id="KW-1185">Reference proteome</keyword>
<evidence type="ECO:0000256" key="1">
    <source>
        <dbReference type="SAM" id="Coils"/>
    </source>
</evidence>
<dbReference type="AlphaFoldDB" id="A0A8K0HM61"/>
<proteinExistence type="predicted"/>
<feature type="coiled-coil region" evidence="1">
    <location>
        <begin position="47"/>
        <end position="120"/>
    </location>
</feature>
<reference evidence="2" key="1">
    <citation type="submission" date="2020-03" db="EMBL/GenBank/DDBJ databases">
        <title>A high-quality chromosome-level genome assembly of a woody plant with both climbing and erect habits, Rhamnella rubrinervis.</title>
        <authorList>
            <person name="Lu Z."/>
            <person name="Yang Y."/>
            <person name="Zhu X."/>
            <person name="Sun Y."/>
        </authorList>
    </citation>
    <scope>NUCLEOTIDE SEQUENCE</scope>
    <source>
        <strain evidence="2">BYM</strain>
        <tissue evidence="2">Leaf</tissue>
    </source>
</reference>
<organism evidence="2 3">
    <name type="scientific">Rhamnella rubrinervis</name>
    <dbReference type="NCBI Taxonomy" id="2594499"/>
    <lineage>
        <taxon>Eukaryota</taxon>
        <taxon>Viridiplantae</taxon>
        <taxon>Streptophyta</taxon>
        <taxon>Embryophyta</taxon>
        <taxon>Tracheophyta</taxon>
        <taxon>Spermatophyta</taxon>
        <taxon>Magnoliopsida</taxon>
        <taxon>eudicotyledons</taxon>
        <taxon>Gunneridae</taxon>
        <taxon>Pentapetalae</taxon>
        <taxon>rosids</taxon>
        <taxon>fabids</taxon>
        <taxon>Rosales</taxon>
        <taxon>Rhamnaceae</taxon>
        <taxon>rhamnoid group</taxon>
        <taxon>Rhamneae</taxon>
        <taxon>Rhamnella</taxon>
    </lineage>
</organism>
<dbReference type="Proteomes" id="UP000796880">
    <property type="component" value="Unassembled WGS sequence"/>
</dbReference>
<accession>A0A8K0HM61</accession>
<gene>
    <name evidence="2" type="ORF">FNV43_RR04556</name>
</gene>
<sequence>MTGQLDECASSSLKLAYSILDVVEKNIKLNVEVDNTNKAFNDSLDTNKKFEAKYQKAKQDKGTAEAHEKDCLTTLNRSEKQLQIVQKEKASLIADHEKQAQELEKKLEVAEKEVREFRSDYKNQLVIEFEIMKATLKTVEPNFVLE</sequence>
<name>A0A8K0HM61_9ROSA</name>
<keyword evidence="1" id="KW-0175">Coiled coil</keyword>
<dbReference type="EMBL" id="VOIH02000002">
    <property type="protein sequence ID" value="KAF3454109.1"/>
    <property type="molecule type" value="Genomic_DNA"/>
</dbReference>
<evidence type="ECO:0000313" key="3">
    <source>
        <dbReference type="Proteomes" id="UP000796880"/>
    </source>
</evidence>
<protein>
    <submittedName>
        <fullName evidence="2">Uncharacterized protein</fullName>
    </submittedName>
</protein>